<evidence type="ECO:0000256" key="11">
    <source>
        <dbReference type="RuleBase" id="RU004468"/>
    </source>
</evidence>
<keyword evidence="6 11" id="KW-0378">Hydrolase</keyword>
<dbReference type="GO" id="GO:0009251">
    <property type="term" value="P:glucan catabolic process"/>
    <property type="evidence" value="ECO:0007669"/>
    <property type="project" value="UniProtKB-ARBA"/>
</dbReference>
<feature type="active site" description="Nucleophile" evidence="9">
    <location>
        <position position="451"/>
    </location>
</feature>
<dbReference type="PROSITE" id="PS00572">
    <property type="entry name" value="GLYCOSYL_HYDROL_F1_1"/>
    <property type="match status" value="1"/>
</dbReference>
<dbReference type="InterPro" id="IPR033132">
    <property type="entry name" value="GH_1_N_CS"/>
</dbReference>
<keyword evidence="15" id="KW-1185">Reference proteome</keyword>
<evidence type="ECO:0000256" key="7">
    <source>
        <dbReference type="ARBA" id="ARBA00023295"/>
    </source>
</evidence>
<dbReference type="GO" id="GO:0008422">
    <property type="term" value="F:beta-glucosidase activity"/>
    <property type="evidence" value="ECO:0007669"/>
    <property type="project" value="UniProtKB-ARBA"/>
</dbReference>
<protein>
    <submittedName>
        <fullName evidence="14">Uncharacterized protein</fullName>
    </submittedName>
</protein>
<dbReference type="InterPro" id="IPR018120">
    <property type="entry name" value="Glyco_hydro_1_AS"/>
</dbReference>
<evidence type="ECO:0000256" key="13">
    <source>
        <dbReference type="SAM" id="SignalP"/>
    </source>
</evidence>
<evidence type="ECO:0000256" key="4">
    <source>
        <dbReference type="ARBA" id="ARBA00022490"/>
    </source>
</evidence>
<dbReference type="InterPro" id="IPR001360">
    <property type="entry name" value="Glyco_hydro_1"/>
</dbReference>
<dbReference type="PRINTS" id="PR00131">
    <property type="entry name" value="GLHYDRLASE1"/>
</dbReference>
<comment type="similarity">
    <text evidence="3 10">Belongs to the glycosyl hydrolase 1 family.</text>
</comment>
<dbReference type="SUPFAM" id="SSF51445">
    <property type="entry name" value="(Trans)glycosidases"/>
    <property type="match status" value="1"/>
</dbReference>
<dbReference type="AlphaFoldDB" id="A0ABD3B222"/>
<dbReference type="GO" id="GO:0033075">
    <property type="term" value="P:isoquinoline alkaloid biosynthetic process"/>
    <property type="evidence" value="ECO:0007669"/>
    <property type="project" value="UniProtKB-ARBA"/>
</dbReference>
<keyword evidence="7 11" id="KW-0326">Glycosidase</keyword>
<dbReference type="InterPro" id="IPR017853">
    <property type="entry name" value="GH"/>
</dbReference>
<evidence type="ECO:0000256" key="10">
    <source>
        <dbReference type="RuleBase" id="RU003690"/>
    </source>
</evidence>
<dbReference type="GO" id="GO:0005829">
    <property type="term" value="C:cytosol"/>
    <property type="evidence" value="ECO:0007669"/>
    <property type="project" value="UniProtKB-SubCell"/>
</dbReference>
<evidence type="ECO:0000256" key="6">
    <source>
        <dbReference type="ARBA" id="ARBA00022801"/>
    </source>
</evidence>
<accession>A0ABD3B222</accession>
<dbReference type="Pfam" id="PF00232">
    <property type="entry name" value="Glyco_hydro_1"/>
    <property type="match status" value="1"/>
</dbReference>
<keyword evidence="5" id="KW-0017">Alkaloid metabolism</keyword>
<evidence type="ECO:0000256" key="5">
    <source>
        <dbReference type="ARBA" id="ARBA00022589"/>
    </source>
</evidence>
<dbReference type="FunFam" id="3.20.20.80:FF:000022">
    <property type="entry name" value="Beta-glucosidase 11"/>
    <property type="match status" value="1"/>
</dbReference>
<comment type="catalytic activity">
    <reaction evidence="8">
        <text>deacetylisoipecoside + H2O = deacetylisoipecoside aglycone + D-glucose</text>
        <dbReference type="Rhea" id="RHEA:78887"/>
        <dbReference type="ChEBI" id="CHEBI:4167"/>
        <dbReference type="ChEBI" id="CHEBI:15377"/>
        <dbReference type="ChEBI" id="CHEBI:58091"/>
        <dbReference type="ChEBI" id="CHEBI:229557"/>
    </reaction>
    <physiologicalReaction direction="left-to-right" evidence="8">
        <dbReference type="Rhea" id="RHEA:78888"/>
    </physiologicalReaction>
</comment>
<evidence type="ECO:0000256" key="8">
    <source>
        <dbReference type="ARBA" id="ARBA00093183"/>
    </source>
</evidence>
<evidence type="ECO:0000313" key="14">
    <source>
        <dbReference type="EMBL" id="KAL3537396.1"/>
    </source>
</evidence>
<feature type="compositionally biased region" description="Acidic residues" evidence="12">
    <location>
        <begin position="32"/>
        <end position="46"/>
    </location>
</feature>
<comment type="caution">
    <text evidence="14">The sequence shown here is derived from an EMBL/GenBank/DDBJ whole genome shotgun (WGS) entry which is preliminary data.</text>
</comment>
<comment type="subcellular location">
    <subcellularLocation>
        <location evidence="1">Cytoplasm</location>
        <location evidence="1">Cytosol</location>
    </subcellularLocation>
</comment>
<name>A0ABD3B222_9GENT</name>
<reference evidence="14 15" key="1">
    <citation type="submission" date="2024-11" db="EMBL/GenBank/DDBJ databases">
        <title>A near-complete genome assembly of Cinchona calisaya.</title>
        <authorList>
            <person name="Lian D.C."/>
            <person name="Zhao X.W."/>
            <person name="Wei L."/>
        </authorList>
    </citation>
    <scope>NUCLEOTIDE SEQUENCE [LARGE SCALE GENOMIC DNA]</scope>
    <source>
        <tissue evidence="14">Nenye</tissue>
    </source>
</reference>
<evidence type="ECO:0000256" key="1">
    <source>
        <dbReference type="ARBA" id="ARBA00004514"/>
    </source>
</evidence>
<dbReference type="EMBL" id="JBJUIK010000001">
    <property type="protein sequence ID" value="KAL3537396.1"/>
    <property type="molecule type" value="Genomic_DNA"/>
</dbReference>
<evidence type="ECO:0000256" key="12">
    <source>
        <dbReference type="SAM" id="MobiDB-lite"/>
    </source>
</evidence>
<dbReference type="PANTHER" id="PTHR10353:SF137">
    <property type="entry name" value="MYROSINASE 3-RELATED"/>
    <property type="match status" value="1"/>
</dbReference>
<evidence type="ECO:0000256" key="2">
    <source>
        <dbReference type="ARBA" id="ARBA00004913"/>
    </source>
</evidence>
<feature type="chain" id="PRO_5044863455" evidence="13">
    <location>
        <begin position="30"/>
        <end position="559"/>
    </location>
</feature>
<evidence type="ECO:0000256" key="9">
    <source>
        <dbReference type="PROSITE-ProRule" id="PRU10055"/>
    </source>
</evidence>
<keyword evidence="13" id="KW-0732">Signal</keyword>
<evidence type="ECO:0000256" key="3">
    <source>
        <dbReference type="ARBA" id="ARBA00010838"/>
    </source>
</evidence>
<keyword evidence="4" id="KW-0963">Cytoplasm</keyword>
<comment type="pathway">
    <text evidence="2">Alkaloid biosynthesis.</text>
</comment>
<dbReference type="PROSITE" id="PS00653">
    <property type="entry name" value="GLYCOSYL_HYDROL_F1_2"/>
    <property type="match status" value="1"/>
</dbReference>
<dbReference type="Proteomes" id="UP001630127">
    <property type="component" value="Unassembled WGS sequence"/>
</dbReference>
<dbReference type="Gene3D" id="3.20.20.80">
    <property type="entry name" value="Glycosidases"/>
    <property type="match status" value="1"/>
</dbReference>
<organism evidence="14 15">
    <name type="scientific">Cinchona calisaya</name>
    <dbReference type="NCBI Taxonomy" id="153742"/>
    <lineage>
        <taxon>Eukaryota</taxon>
        <taxon>Viridiplantae</taxon>
        <taxon>Streptophyta</taxon>
        <taxon>Embryophyta</taxon>
        <taxon>Tracheophyta</taxon>
        <taxon>Spermatophyta</taxon>
        <taxon>Magnoliopsida</taxon>
        <taxon>eudicotyledons</taxon>
        <taxon>Gunneridae</taxon>
        <taxon>Pentapetalae</taxon>
        <taxon>asterids</taxon>
        <taxon>lamiids</taxon>
        <taxon>Gentianales</taxon>
        <taxon>Rubiaceae</taxon>
        <taxon>Cinchonoideae</taxon>
        <taxon>Cinchoneae</taxon>
        <taxon>Cinchona</taxon>
    </lineage>
</organism>
<sequence>MPHKATMAINYKLLFALVLFALIISLGHSESTDDGSNDDDSGDDDGGPSSSLSRFNRSSFPSDFVFGAATSAYQIEGASDLRGINIWDKFTATIANRSNASVAADSYHRYKEDVSLLSGLGFDAYRFSISWTRLLPTGRRSGGISADGVRYYNDLIDEIRSKDLQPFATIFHWDLPQTLEDEYKGFLSENIVADFASYADLCFSLFGKKVKHWITLNEPWSYATAGYAYGTFPPNRCSKRDKFNSIKEGFRVGRFANYDEGQPGCEHGNSGTEPYIVTHNLLLSHAAAVKVYRETYQSFQRGQIGITLVTEWFEPYAPTYYSDVDAARRSLAFMFGWYMDPLFTGAYPTEMVTYVGNRLPTFNETEAAMVKGSYDFIGLNYYTAEYAKDIACNKSQQNYGTDPCVHPTQIKNGKPIGEEKCSWLYVYPTGIQKLLVYIKDKYNNPPIYVTENGVCRYNLGDRPKDMIRIKYHRSHLYKLRFVINQKLVNLKGYFAWSVIDNFEWLDGYFVNFGVIRVDYENNSRNRSCKDSATWFNGFLNKDGNIKKANICDLFPDNGN</sequence>
<gene>
    <name evidence="14" type="ORF">ACH5RR_000762</name>
</gene>
<feature type="signal peptide" evidence="13">
    <location>
        <begin position="1"/>
        <end position="29"/>
    </location>
</feature>
<dbReference type="PANTHER" id="PTHR10353">
    <property type="entry name" value="GLYCOSYL HYDROLASE"/>
    <property type="match status" value="1"/>
</dbReference>
<proteinExistence type="inferred from homology"/>
<feature type="region of interest" description="Disordered" evidence="12">
    <location>
        <begin position="30"/>
        <end position="55"/>
    </location>
</feature>
<evidence type="ECO:0000313" key="15">
    <source>
        <dbReference type="Proteomes" id="UP001630127"/>
    </source>
</evidence>